<dbReference type="InterPro" id="IPR012336">
    <property type="entry name" value="Thioredoxin-like_fold"/>
</dbReference>
<evidence type="ECO:0000259" key="1">
    <source>
        <dbReference type="Pfam" id="PF17171"/>
    </source>
</evidence>
<dbReference type="InterPro" id="IPR033468">
    <property type="entry name" value="Metaxin_GST"/>
</dbReference>
<dbReference type="Proteomes" id="UP001321749">
    <property type="component" value="Unassembled WGS sequence"/>
</dbReference>
<reference evidence="3" key="2">
    <citation type="submission" date="2023-06" db="EMBL/GenBank/DDBJ databases">
        <authorList>
            <consortium name="Lawrence Berkeley National Laboratory"/>
            <person name="Mondo S.J."/>
            <person name="Hensen N."/>
            <person name="Bonometti L."/>
            <person name="Westerberg I."/>
            <person name="Brannstrom I.O."/>
            <person name="Guillou S."/>
            <person name="Cros-Aarteil S."/>
            <person name="Calhoun S."/>
            <person name="Haridas S."/>
            <person name="Kuo A."/>
            <person name="Pangilinan J."/>
            <person name="Riley R."/>
            <person name="Labutti K."/>
            <person name="Andreopoulos B."/>
            <person name="Lipzen A."/>
            <person name="Chen C."/>
            <person name="Yanf M."/>
            <person name="Daum C."/>
            <person name="Ng V."/>
            <person name="Clum A."/>
            <person name="Steindorff A."/>
            <person name="Ohm R."/>
            <person name="Martin F."/>
            <person name="Silar P."/>
            <person name="Natvig D."/>
            <person name="Lalanne C."/>
            <person name="Gautier V."/>
            <person name="Ament-Velasquez S.L."/>
            <person name="Kruys A."/>
            <person name="Hutchinson M.I."/>
            <person name="Powell A.J."/>
            <person name="Barry K."/>
            <person name="Miller A.N."/>
            <person name="Grigoriev I.V."/>
            <person name="Debuchy R."/>
            <person name="Gladieux P."/>
            <person name="Thoren M.H."/>
            <person name="Johannesson H."/>
        </authorList>
    </citation>
    <scope>NUCLEOTIDE SEQUENCE</scope>
    <source>
        <strain evidence="3">PSN324</strain>
    </source>
</reference>
<dbReference type="EMBL" id="MU864997">
    <property type="protein sequence ID" value="KAK4461128.1"/>
    <property type="molecule type" value="Genomic_DNA"/>
</dbReference>
<dbReference type="Pfam" id="PF17172">
    <property type="entry name" value="GST_N_4"/>
    <property type="match status" value="1"/>
</dbReference>
<protein>
    <recommendedName>
        <fullName evidence="5">Mitochondrial outer membrane protein</fullName>
    </recommendedName>
</protein>
<dbReference type="GO" id="GO:0007005">
    <property type="term" value="P:mitochondrion organization"/>
    <property type="evidence" value="ECO:0007669"/>
    <property type="project" value="TreeGrafter"/>
</dbReference>
<evidence type="ECO:0000313" key="3">
    <source>
        <dbReference type="EMBL" id="KAK4461128.1"/>
    </source>
</evidence>
<proteinExistence type="predicted"/>
<sequence>MASTGTPTSSSPWGSLQIPRPIQQLFNRFPLVTYNANNLPARTQALTSSNLPTLHVFSTDEDALEGLPSFNPTCLKWQTLLRLTKTPHRILPSTNHASPTGALPFLLPPQSTSSSTKPIPASLLSAYATKHGAIPLPSSSSATKEETYLSLLTPIRNAFLYALYLDPKYSSLLDRLYIHPSSSSTLVRKTLRYQLRSAAAASILQSRSLHPDSGREQIDGEAVFAEAQEALEALAGVLNEREGWFFGNERPGEFDAAVFGYAHLILSFMDEEKGLGRVLREVGEGAIVGHWKRVKIEAGWDI</sequence>
<evidence type="ECO:0008006" key="5">
    <source>
        <dbReference type="Google" id="ProtNLM"/>
    </source>
</evidence>
<evidence type="ECO:0000259" key="2">
    <source>
        <dbReference type="Pfam" id="PF17172"/>
    </source>
</evidence>
<dbReference type="PANTHER" id="PTHR12289">
    <property type="entry name" value="METAXIN RELATED"/>
    <property type="match status" value="1"/>
</dbReference>
<dbReference type="InterPro" id="IPR050931">
    <property type="entry name" value="Mito_Protein_Transport_Metaxin"/>
</dbReference>
<gene>
    <name evidence="3" type="ORF">QBC42DRAFT_270866</name>
</gene>
<evidence type="ECO:0000313" key="4">
    <source>
        <dbReference type="Proteomes" id="UP001321749"/>
    </source>
</evidence>
<dbReference type="GO" id="GO:0001401">
    <property type="term" value="C:SAM complex"/>
    <property type="evidence" value="ECO:0007669"/>
    <property type="project" value="TreeGrafter"/>
</dbReference>
<dbReference type="AlphaFoldDB" id="A0AAV9HNH8"/>
<organism evidence="3 4">
    <name type="scientific">Cladorrhinum samala</name>
    <dbReference type="NCBI Taxonomy" id="585594"/>
    <lineage>
        <taxon>Eukaryota</taxon>
        <taxon>Fungi</taxon>
        <taxon>Dikarya</taxon>
        <taxon>Ascomycota</taxon>
        <taxon>Pezizomycotina</taxon>
        <taxon>Sordariomycetes</taxon>
        <taxon>Sordariomycetidae</taxon>
        <taxon>Sordariales</taxon>
        <taxon>Podosporaceae</taxon>
        <taxon>Cladorrhinum</taxon>
    </lineage>
</organism>
<keyword evidence="4" id="KW-1185">Reference proteome</keyword>
<feature type="domain" description="Thioredoxin-like fold" evidence="2">
    <location>
        <begin position="72"/>
        <end position="168"/>
    </location>
</feature>
<feature type="domain" description="Metaxin glutathione S-transferase" evidence="1">
    <location>
        <begin position="227"/>
        <end position="280"/>
    </location>
</feature>
<name>A0AAV9HNH8_9PEZI</name>
<dbReference type="Pfam" id="PF17171">
    <property type="entry name" value="GST_C_6"/>
    <property type="match status" value="1"/>
</dbReference>
<comment type="caution">
    <text evidence="3">The sequence shown here is derived from an EMBL/GenBank/DDBJ whole genome shotgun (WGS) entry which is preliminary data.</text>
</comment>
<reference evidence="3" key="1">
    <citation type="journal article" date="2023" name="Mol. Phylogenet. Evol.">
        <title>Genome-scale phylogeny and comparative genomics of the fungal order Sordariales.</title>
        <authorList>
            <person name="Hensen N."/>
            <person name="Bonometti L."/>
            <person name="Westerberg I."/>
            <person name="Brannstrom I.O."/>
            <person name="Guillou S."/>
            <person name="Cros-Aarteil S."/>
            <person name="Calhoun S."/>
            <person name="Haridas S."/>
            <person name="Kuo A."/>
            <person name="Mondo S."/>
            <person name="Pangilinan J."/>
            <person name="Riley R."/>
            <person name="LaButti K."/>
            <person name="Andreopoulos B."/>
            <person name="Lipzen A."/>
            <person name="Chen C."/>
            <person name="Yan M."/>
            <person name="Daum C."/>
            <person name="Ng V."/>
            <person name="Clum A."/>
            <person name="Steindorff A."/>
            <person name="Ohm R.A."/>
            <person name="Martin F."/>
            <person name="Silar P."/>
            <person name="Natvig D.O."/>
            <person name="Lalanne C."/>
            <person name="Gautier V."/>
            <person name="Ament-Velasquez S.L."/>
            <person name="Kruys A."/>
            <person name="Hutchinson M.I."/>
            <person name="Powell A.J."/>
            <person name="Barry K."/>
            <person name="Miller A.N."/>
            <person name="Grigoriev I.V."/>
            <person name="Debuchy R."/>
            <person name="Gladieux P."/>
            <person name="Hiltunen Thoren M."/>
            <person name="Johannesson H."/>
        </authorList>
    </citation>
    <scope>NUCLEOTIDE SEQUENCE</scope>
    <source>
        <strain evidence="3">PSN324</strain>
    </source>
</reference>
<dbReference type="PANTHER" id="PTHR12289:SF44">
    <property type="entry name" value="OUTER MEMBRANE PROTEIN (SAM35), PUTATIVE (AFU_ORTHOLOGUE AFUA_1G13180)-RELATED"/>
    <property type="match status" value="1"/>
</dbReference>
<accession>A0AAV9HNH8</accession>